<feature type="compositionally biased region" description="Pro residues" evidence="1">
    <location>
        <begin position="109"/>
        <end position="118"/>
    </location>
</feature>
<dbReference type="WBParaSite" id="MCU_006470-RA">
    <property type="protein sequence ID" value="MCU_006470-RA"/>
    <property type="gene ID" value="MCU_006470"/>
</dbReference>
<protein>
    <submittedName>
        <fullName evidence="2">Uncharacterized protein</fullName>
    </submittedName>
</protein>
<accession>A0A5K3F909</accession>
<sequence length="118" mass="12915">MQKLVQPMRGGRGRTEGQFSCEQQEGSEGKRDDGSFWYAKAPVILRRLPPRPRGLRGIHVSVVDVAAGGSGFWRQRSTPGMGQGVGVTVCVHTRPFPSTWQPPWVGDSYPPPPPPPPQ</sequence>
<feature type="region of interest" description="Disordered" evidence="1">
    <location>
        <begin position="96"/>
        <end position="118"/>
    </location>
</feature>
<organism evidence="2">
    <name type="scientific">Mesocestoides corti</name>
    <name type="common">Flatworm</name>
    <dbReference type="NCBI Taxonomy" id="53468"/>
    <lineage>
        <taxon>Eukaryota</taxon>
        <taxon>Metazoa</taxon>
        <taxon>Spiralia</taxon>
        <taxon>Lophotrochozoa</taxon>
        <taxon>Platyhelminthes</taxon>
        <taxon>Cestoda</taxon>
        <taxon>Eucestoda</taxon>
        <taxon>Cyclophyllidea</taxon>
        <taxon>Mesocestoididae</taxon>
        <taxon>Mesocestoides</taxon>
    </lineage>
</organism>
<feature type="compositionally biased region" description="Polar residues" evidence="1">
    <location>
        <begin position="17"/>
        <end position="26"/>
    </location>
</feature>
<reference evidence="2" key="1">
    <citation type="submission" date="2019-11" db="UniProtKB">
        <authorList>
            <consortium name="WormBaseParasite"/>
        </authorList>
    </citation>
    <scope>IDENTIFICATION</scope>
</reference>
<proteinExistence type="predicted"/>
<evidence type="ECO:0000256" key="1">
    <source>
        <dbReference type="SAM" id="MobiDB-lite"/>
    </source>
</evidence>
<feature type="region of interest" description="Disordered" evidence="1">
    <location>
        <begin position="1"/>
        <end position="34"/>
    </location>
</feature>
<name>A0A5K3F909_MESCO</name>
<dbReference type="AlphaFoldDB" id="A0A5K3F909"/>
<evidence type="ECO:0000313" key="2">
    <source>
        <dbReference type="WBParaSite" id="MCU_006470-RA"/>
    </source>
</evidence>